<organism evidence="1">
    <name type="scientific">Zea mays</name>
    <name type="common">Maize</name>
    <dbReference type="NCBI Taxonomy" id="4577"/>
    <lineage>
        <taxon>Eukaryota</taxon>
        <taxon>Viridiplantae</taxon>
        <taxon>Streptophyta</taxon>
        <taxon>Embryophyta</taxon>
        <taxon>Tracheophyta</taxon>
        <taxon>Spermatophyta</taxon>
        <taxon>Magnoliopsida</taxon>
        <taxon>Liliopsida</taxon>
        <taxon>Poales</taxon>
        <taxon>Poaceae</taxon>
        <taxon>PACMAD clade</taxon>
        <taxon>Panicoideae</taxon>
        <taxon>Andropogonodae</taxon>
        <taxon>Andropogoneae</taxon>
        <taxon>Tripsacinae</taxon>
        <taxon>Zea</taxon>
    </lineage>
</organism>
<accession>A0A1D6M5Q4</accession>
<dbReference type="AlphaFoldDB" id="A0A1D6M5Q4"/>
<dbReference type="InParanoid" id="A0A1D6M5Q4"/>
<reference evidence="1" key="1">
    <citation type="submission" date="2015-12" db="EMBL/GenBank/DDBJ databases">
        <title>Update maize B73 reference genome by single molecule sequencing technologies.</title>
        <authorList>
            <consortium name="Maize Genome Sequencing Project"/>
            <person name="Ware D."/>
        </authorList>
    </citation>
    <scope>NUCLEOTIDE SEQUENCE</scope>
    <source>
        <tissue evidence="1">Seedling</tissue>
    </source>
</reference>
<evidence type="ECO:0000313" key="1">
    <source>
        <dbReference type="EMBL" id="AQK86419.1"/>
    </source>
</evidence>
<protein>
    <submittedName>
        <fullName evidence="1">Uncharacterized protein</fullName>
    </submittedName>
</protein>
<dbReference type="PaxDb" id="4577-AC211740.3_FGP005"/>
<proteinExistence type="predicted"/>
<dbReference type="EMBL" id="CM000782">
    <property type="protein sequence ID" value="AQK86419.1"/>
    <property type="molecule type" value="Genomic_DNA"/>
</dbReference>
<sequence length="173" mass="19257">MIYKDLSVALLTFILRFLNGGHRRRRGADLVARRLLRAAHRHGRRHAKKRSKKDARPHLTLSASAGPVVILALILATLRHLLHRRSNRQCHVKTDGCALHRLRRNVSRSGCASPRPTSRSVRCGTAPSIDGGRVLLANRGLLQRMQTPSPPLFDRADCSFKSPLLRALVLGHG</sequence>
<gene>
    <name evidence="1" type="ORF">ZEAMMB73_Zm00001d038360</name>
</gene>
<name>A0A1D6M5Q4_MAIZE</name>
<dbReference type="ExpressionAtlas" id="A0A1D6M5Q4">
    <property type="expression patterns" value="baseline"/>
</dbReference>